<evidence type="ECO:0000313" key="3">
    <source>
        <dbReference type="EMBL" id="TNG91309.1"/>
    </source>
</evidence>
<dbReference type="Proteomes" id="UP000294619">
    <property type="component" value="Unassembled WGS sequence"/>
</dbReference>
<sequence>MSAEIELKLLVNPAFAAFLSKEMASFKVLSHTQQVLGNCYYDTTDYFFSSQRMGLRVRTLNDQFILTLKTDGTTIGGLHMRPEYNCALDDASPRLNGLNQFADLQLSRPLEQLQQHLKPIFSTDFLRQAWEIELGNGANIEVALDQGEIEAQERFEPIYEAEFELKHGSLDDLLTFVESLSLSDGIRLGSVSKAKRGYRLAGIVPLQAFEWQHQWQQLLSDLSQAATASAALSRLFAYEQSLTEYYAELLTMPLSAAQLDSALQAFMTLYRYYAQHQSLLWQVYQQQVGQRLKVRLDQDSIEELIELNQRFLAKLTELSQLSGDENRTLRLHEFLHRGNGVKRQIYLIKLTLNG</sequence>
<dbReference type="CDD" id="cd07756">
    <property type="entry name" value="CYTH-like_Pase_CHAD"/>
    <property type="match status" value="1"/>
</dbReference>
<dbReference type="InterPro" id="IPR039013">
    <property type="entry name" value="YgiF"/>
</dbReference>
<dbReference type="InterPro" id="IPR033469">
    <property type="entry name" value="CYTH-like_dom_sf"/>
</dbReference>
<dbReference type="PANTHER" id="PTHR39569:SF1">
    <property type="entry name" value="INORGANIC TRIPHOSPHATASE"/>
    <property type="match status" value="1"/>
</dbReference>
<dbReference type="Gene3D" id="2.40.320.10">
    <property type="entry name" value="Hypothetical Protein Pfu-838710-001"/>
    <property type="match status" value="1"/>
</dbReference>
<reference evidence="2 4" key="1">
    <citation type="submission" date="2019-03" db="EMBL/GenBank/DDBJ databases">
        <title>Genomic Encyclopedia of Type Strains, Phase IV (KMG-IV): sequencing the most valuable type-strain genomes for metagenomic binning, comparative biology and taxonomic classification.</title>
        <authorList>
            <person name="Goeker M."/>
        </authorList>
    </citation>
    <scope>NUCLEOTIDE SEQUENCE [LARGE SCALE GENOMIC DNA]</scope>
    <source>
        <strain evidence="2 4">DSM 28140</strain>
    </source>
</reference>
<dbReference type="PROSITE" id="PS51707">
    <property type="entry name" value="CYTH"/>
    <property type="match status" value="1"/>
</dbReference>
<dbReference type="EMBL" id="VDGV01000069">
    <property type="protein sequence ID" value="TNG91309.1"/>
    <property type="molecule type" value="Genomic_DNA"/>
</dbReference>
<dbReference type="SUPFAM" id="SSF55154">
    <property type="entry name" value="CYTH-like phosphatases"/>
    <property type="match status" value="1"/>
</dbReference>
<dbReference type="SMART" id="SM01118">
    <property type="entry name" value="CYTH"/>
    <property type="match status" value="1"/>
</dbReference>
<accession>A0A4R3Y4I2</accession>
<dbReference type="AlphaFoldDB" id="A0A4R3Y4I2"/>
<proteinExistence type="predicted"/>
<dbReference type="EMBL" id="SMCP01000006">
    <property type="protein sequence ID" value="TCV86607.1"/>
    <property type="molecule type" value="Genomic_DNA"/>
</dbReference>
<dbReference type="Pfam" id="PF01928">
    <property type="entry name" value="CYTH"/>
    <property type="match status" value="1"/>
</dbReference>
<evidence type="ECO:0000313" key="5">
    <source>
        <dbReference type="Proteomes" id="UP000305526"/>
    </source>
</evidence>
<reference evidence="3 5" key="2">
    <citation type="submission" date="2019-05" db="EMBL/GenBank/DDBJ databases">
        <title>Pasteurellaceae isolates from reptiles.</title>
        <authorList>
            <person name="Bojesen A.M."/>
            <person name="Lund E."/>
        </authorList>
    </citation>
    <scope>NUCLEOTIDE SEQUENCE [LARGE SCALE GENOMIC DNA]</scope>
    <source>
        <strain evidence="3 5">ELNT2x</strain>
    </source>
</reference>
<name>A0A4R3Y4I2_9PAST</name>
<dbReference type="GO" id="GO:0046872">
    <property type="term" value="F:metal ion binding"/>
    <property type="evidence" value="ECO:0007669"/>
    <property type="project" value="TreeGrafter"/>
</dbReference>
<gene>
    <name evidence="2" type="ORF">EDC16_106164</name>
    <name evidence="3" type="ORF">FHQ21_08000</name>
</gene>
<evidence type="ECO:0000259" key="1">
    <source>
        <dbReference type="PROSITE" id="PS51707"/>
    </source>
</evidence>
<dbReference type="PANTHER" id="PTHR39569">
    <property type="entry name" value="INORGANIC TRIPHOSPHATASE"/>
    <property type="match status" value="1"/>
</dbReference>
<dbReference type="RefSeq" id="WP_132967209.1">
    <property type="nucleotide sequence ID" value="NZ_LEKL01000030.1"/>
</dbReference>
<evidence type="ECO:0000313" key="4">
    <source>
        <dbReference type="Proteomes" id="UP000294619"/>
    </source>
</evidence>
<dbReference type="InterPro" id="IPR023577">
    <property type="entry name" value="CYTH_domain"/>
</dbReference>
<keyword evidence="5" id="KW-1185">Reference proteome</keyword>
<dbReference type="GO" id="GO:0050355">
    <property type="term" value="F:inorganic triphosphate phosphatase activity"/>
    <property type="evidence" value="ECO:0007669"/>
    <property type="project" value="InterPro"/>
</dbReference>
<protein>
    <submittedName>
        <fullName evidence="2">CYTH domain-containing protein</fullName>
    </submittedName>
</protein>
<organism evidence="2 4">
    <name type="scientific">Testudinibacter aquarius</name>
    <dbReference type="NCBI Taxonomy" id="1524974"/>
    <lineage>
        <taxon>Bacteria</taxon>
        <taxon>Pseudomonadati</taxon>
        <taxon>Pseudomonadota</taxon>
        <taxon>Gammaproteobacteria</taxon>
        <taxon>Pasteurellales</taxon>
        <taxon>Pasteurellaceae</taxon>
        <taxon>Testudinibacter</taxon>
    </lineage>
</organism>
<feature type="domain" description="CYTH" evidence="1">
    <location>
        <begin position="2"/>
        <end position="204"/>
    </location>
</feature>
<dbReference type="Proteomes" id="UP000305526">
    <property type="component" value="Unassembled WGS sequence"/>
</dbReference>
<evidence type="ECO:0000313" key="2">
    <source>
        <dbReference type="EMBL" id="TCV86607.1"/>
    </source>
</evidence>
<comment type="caution">
    <text evidence="2">The sequence shown here is derived from an EMBL/GenBank/DDBJ whole genome shotgun (WGS) entry which is preliminary data.</text>
</comment>